<evidence type="ECO:0000313" key="1">
    <source>
        <dbReference type="EMBL" id="KAL0347404.1"/>
    </source>
</evidence>
<dbReference type="SUPFAM" id="SSF82171">
    <property type="entry name" value="DPP6 N-terminal domain-like"/>
    <property type="match status" value="1"/>
</dbReference>
<dbReference type="InterPro" id="IPR001680">
    <property type="entry name" value="WD40_rpt"/>
</dbReference>
<protein>
    <submittedName>
        <fullName evidence="1">WD repeat-containing protein 90</fullName>
    </submittedName>
</protein>
<proteinExistence type="predicted"/>
<dbReference type="PANTHER" id="PTHR45589:SF1">
    <property type="entry name" value="WD REPEAT DOMAIN 62, ISOFORM G"/>
    <property type="match status" value="1"/>
</dbReference>
<dbReference type="Pfam" id="PF00400">
    <property type="entry name" value="WD40"/>
    <property type="match status" value="1"/>
</dbReference>
<dbReference type="InterPro" id="IPR052779">
    <property type="entry name" value="WDR62"/>
</dbReference>
<dbReference type="PANTHER" id="PTHR45589">
    <property type="entry name" value="WD REPEAT DOMAIN 62, ISOFORM G"/>
    <property type="match status" value="1"/>
</dbReference>
<dbReference type="AlphaFoldDB" id="A0AAW2NUC1"/>
<dbReference type="Gene3D" id="2.130.10.10">
    <property type="entry name" value="YVTN repeat-like/Quinoprotein amine dehydrogenase"/>
    <property type="match status" value="1"/>
</dbReference>
<gene>
    <name evidence="1" type="ORF">Scaly_1756400</name>
</gene>
<reference evidence="1" key="1">
    <citation type="submission" date="2020-06" db="EMBL/GenBank/DDBJ databases">
        <authorList>
            <person name="Li T."/>
            <person name="Hu X."/>
            <person name="Zhang T."/>
            <person name="Song X."/>
            <person name="Zhang H."/>
            <person name="Dai N."/>
            <person name="Sheng W."/>
            <person name="Hou X."/>
            <person name="Wei L."/>
        </authorList>
    </citation>
    <scope>NUCLEOTIDE SEQUENCE</scope>
    <source>
        <strain evidence="1">KEN8</strain>
        <tissue evidence="1">Leaf</tissue>
    </source>
</reference>
<dbReference type="SMART" id="SM00320">
    <property type="entry name" value="WD40"/>
    <property type="match status" value="3"/>
</dbReference>
<reference evidence="1" key="2">
    <citation type="journal article" date="2024" name="Plant">
        <title>Genomic evolution and insights into agronomic trait innovations of Sesamum species.</title>
        <authorList>
            <person name="Miao H."/>
            <person name="Wang L."/>
            <person name="Qu L."/>
            <person name="Liu H."/>
            <person name="Sun Y."/>
            <person name="Le M."/>
            <person name="Wang Q."/>
            <person name="Wei S."/>
            <person name="Zheng Y."/>
            <person name="Lin W."/>
            <person name="Duan Y."/>
            <person name="Cao H."/>
            <person name="Xiong S."/>
            <person name="Wang X."/>
            <person name="Wei L."/>
            <person name="Li C."/>
            <person name="Ma Q."/>
            <person name="Ju M."/>
            <person name="Zhao R."/>
            <person name="Li G."/>
            <person name="Mu C."/>
            <person name="Tian Q."/>
            <person name="Mei H."/>
            <person name="Zhang T."/>
            <person name="Gao T."/>
            <person name="Zhang H."/>
        </authorList>
    </citation>
    <scope>NUCLEOTIDE SEQUENCE</scope>
    <source>
        <strain evidence="1">KEN8</strain>
    </source>
</reference>
<name>A0AAW2NUC1_9LAMI</name>
<sequence>MGTWTMPKKELLQPCLAARGTIATDITTLYALHKHMTAATSATTLNLSAAVNTPSLLPTNSSLSMPSALHLTTLQPHPFFFSLFLILACTCSPSANAKLRHFCWSCDLETLEISAGPNQEWAAGVKLILEEIIGLTTKNGNGLAASSSSSKCAYIAGCVVVLCDVHSGTQSHLMAPNRIPKPLSCVALSRNASIVAAGESGPQPGVLVWDCSTLAFRCELKGHQYGVACVALSPDGKHLVCWIPRDGCICLWDWRNKILAAKVKASPVSSHIASIDFSLDNKFIVTAGKDQLSFWKVTWSNGSCARMRSVSVTLQRNVDLSHHKESSFIAVTSPSWTKSSSVNHNQAGEQTRTLCMVHLGSSVINSVELEVEKCFALSTSTRLVACACNNGLVKLFGSNSLKYAGELRYAEARRCKESDVVDCKTDISQVELESWPRLPDAIACQFSTLEKLGK</sequence>
<organism evidence="1">
    <name type="scientific">Sesamum calycinum</name>
    <dbReference type="NCBI Taxonomy" id="2727403"/>
    <lineage>
        <taxon>Eukaryota</taxon>
        <taxon>Viridiplantae</taxon>
        <taxon>Streptophyta</taxon>
        <taxon>Embryophyta</taxon>
        <taxon>Tracheophyta</taxon>
        <taxon>Spermatophyta</taxon>
        <taxon>Magnoliopsida</taxon>
        <taxon>eudicotyledons</taxon>
        <taxon>Gunneridae</taxon>
        <taxon>Pentapetalae</taxon>
        <taxon>asterids</taxon>
        <taxon>lamiids</taxon>
        <taxon>Lamiales</taxon>
        <taxon>Pedaliaceae</taxon>
        <taxon>Sesamum</taxon>
    </lineage>
</organism>
<dbReference type="EMBL" id="JACGWM010000010">
    <property type="protein sequence ID" value="KAL0347404.1"/>
    <property type="molecule type" value="Genomic_DNA"/>
</dbReference>
<dbReference type="InterPro" id="IPR015943">
    <property type="entry name" value="WD40/YVTN_repeat-like_dom_sf"/>
</dbReference>
<accession>A0AAW2NUC1</accession>
<comment type="caution">
    <text evidence="1">The sequence shown here is derived from an EMBL/GenBank/DDBJ whole genome shotgun (WGS) entry which is preliminary data.</text>
</comment>